<reference evidence="1 2" key="1">
    <citation type="journal article" date="2021" name="BMC Genomics">
        <title>Datura genome reveals duplications of psychoactive alkaloid biosynthetic genes and high mutation rate following tissue culture.</title>
        <authorList>
            <person name="Rajewski A."/>
            <person name="Carter-House D."/>
            <person name="Stajich J."/>
            <person name="Litt A."/>
        </authorList>
    </citation>
    <scope>NUCLEOTIDE SEQUENCE [LARGE SCALE GENOMIC DNA]</scope>
    <source>
        <strain evidence="1">AR-01</strain>
    </source>
</reference>
<proteinExistence type="predicted"/>
<gene>
    <name evidence="1" type="ORF">HAX54_017290</name>
</gene>
<dbReference type="EMBL" id="JACEIK010002140">
    <property type="protein sequence ID" value="MCD9559371.1"/>
    <property type="molecule type" value="Genomic_DNA"/>
</dbReference>
<protein>
    <submittedName>
        <fullName evidence="1">Uncharacterized protein</fullName>
    </submittedName>
</protein>
<comment type="caution">
    <text evidence="1">The sequence shown here is derived from an EMBL/GenBank/DDBJ whole genome shotgun (WGS) entry which is preliminary data.</text>
</comment>
<name>A0ABS8UM32_DATST</name>
<dbReference type="Proteomes" id="UP000823775">
    <property type="component" value="Unassembled WGS sequence"/>
</dbReference>
<sequence>MEVRLYVELKKVKREFGSYPLCINISYNVEKNDDIMNFNRSDDSVSVLSLEAVVQSNSMDTLAITSNELDDSNLIDNNQCDFVISDRKQKHVREAQTYKDKSIVVVVMRRYAIDQRFQYKVHRTNSKREFHNGHTYQLKDRVFYQRQASSAFVGGIIAPKYENHKRKYKPRDIIDDMKLDLGVDISDMKA</sequence>
<accession>A0ABS8UM32</accession>
<organism evidence="1 2">
    <name type="scientific">Datura stramonium</name>
    <name type="common">Jimsonweed</name>
    <name type="synonym">Common thornapple</name>
    <dbReference type="NCBI Taxonomy" id="4076"/>
    <lineage>
        <taxon>Eukaryota</taxon>
        <taxon>Viridiplantae</taxon>
        <taxon>Streptophyta</taxon>
        <taxon>Embryophyta</taxon>
        <taxon>Tracheophyta</taxon>
        <taxon>Spermatophyta</taxon>
        <taxon>Magnoliopsida</taxon>
        <taxon>eudicotyledons</taxon>
        <taxon>Gunneridae</taxon>
        <taxon>Pentapetalae</taxon>
        <taxon>asterids</taxon>
        <taxon>lamiids</taxon>
        <taxon>Solanales</taxon>
        <taxon>Solanaceae</taxon>
        <taxon>Solanoideae</taxon>
        <taxon>Datureae</taxon>
        <taxon>Datura</taxon>
    </lineage>
</organism>
<evidence type="ECO:0000313" key="1">
    <source>
        <dbReference type="EMBL" id="MCD9559371.1"/>
    </source>
</evidence>
<evidence type="ECO:0000313" key="2">
    <source>
        <dbReference type="Proteomes" id="UP000823775"/>
    </source>
</evidence>
<keyword evidence="2" id="KW-1185">Reference proteome</keyword>